<dbReference type="STRING" id="44689.Q54WE1"/>
<sequence>MTTDKLSDQCLQSNDNNNAKLISHNKRYEAVMQGDGNFVIYSLENTSSDKRHVVYETDTYHKGHGPYKFYSQNDGNLVIYDSKNNATWSSKTANVRTKRPGPYYCRLFDSGSLKAFDKNNEIMWSSPIDHNLGKL</sequence>
<name>Q54WE1_DICDI</name>
<evidence type="ECO:0000313" key="2">
    <source>
        <dbReference type="EMBL" id="EAL67630.1"/>
    </source>
</evidence>
<dbReference type="InParanoid" id="Q54WE1"/>
<dbReference type="RefSeq" id="XP_641612.1">
    <property type="nucleotide sequence ID" value="XM_636520.1"/>
</dbReference>
<dbReference type="PhylomeDB" id="Q54WE1"/>
<comment type="caution">
    <text evidence="2">The sequence shown here is derived from an EMBL/GenBank/DDBJ whole genome shotgun (WGS) entry which is preliminary data.</text>
</comment>
<dbReference type="SUPFAM" id="SSF51110">
    <property type="entry name" value="alpha-D-mannose-specific plant lectins"/>
    <property type="match status" value="1"/>
</dbReference>
<dbReference type="EMBL" id="AAFI02000032">
    <property type="protein sequence ID" value="EAL67630.1"/>
    <property type="molecule type" value="Genomic_DNA"/>
</dbReference>
<dbReference type="SMART" id="SM00108">
    <property type="entry name" value="B_lectin"/>
    <property type="match status" value="1"/>
</dbReference>
<dbReference type="HOGENOM" id="CLU_1889666_0_0_1"/>
<organism evidence="2 3">
    <name type="scientific">Dictyostelium discoideum</name>
    <name type="common">Social amoeba</name>
    <dbReference type="NCBI Taxonomy" id="44689"/>
    <lineage>
        <taxon>Eukaryota</taxon>
        <taxon>Amoebozoa</taxon>
        <taxon>Evosea</taxon>
        <taxon>Eumycetozoa</taxon>
        <taxon>Dictyostelia</taxon>
        <taxon>Dictyosteliales</taxon>
        <taxon>Dictyosteliaceae</taxon>
        <taxon>Dictyostelium</taxon>
    </lineage>
</organism>
<accession>Q54WE1</accession>
<dbReference type="KEGG" id="ddi:DDB_G0279711"/>
<dbReference type="FunFam" id="2.90.10.10:FF:000057">
    <property type="entry name" value="Comitin"/>
    <property type="match status" value="1"/>
</dbReference>
<feature type="domain" description="Bulb-type lectin" evidence="1">
    <location>
        <begin position="6"/>
        <end position="128"/>
    </location>
</feature>
<dbReference type="Gene3D" id="2.90.10.10">
    <property type="entry name" value="Bulb-type lectin domain"/>
    <property type="match status" value="1"/>
</dbReference>
<gene>
    <name evidence="2" type="primary">cmr</name>
    <name evidence="2" type="ORF">DDB_G0279711</name>
</gene>
<dbReference type="VEuPathDB" id="AmoebaDB:DDB_G0279711"/>
<dbReference type="InterPro" id="IPR001480">
    <property type="entry name" value="Bulb-type_lectin_dom"/>
</dbReference>
<dbReference type="eggNOG" id="ENOG502RSP9">
    <property type="taxonomic scope" value="Eukaryota"/>
</dbReference>
<dbReference type="Gene3D" id="2.90.10.30">
    <property type="match status" value="1"/>
</dbReference>
<keyword evidence="3" id="KW-1185">Reference proteome</keyword>
<dbReference type="PaxDb" id="44689-DDB0232305"/>
<dbReference type="InterPro" id="IPR036426">
    <property type="entry name" value="Bulb-type_lectin_dom_sf"/>
</dbReference>
<reference evidence="2 3" key="1">
    <citation type="journal article" date="2005" name="Nature">
        <title>The genome of the social amoeba Dictyostelium discoideum.</title>
        <authorList>
            <consortium name="The Dictyostelium discoideum Sequencing Consortium"/>
            <person name="Eichinger L."/>
            <person name="Pachebat J.A."/>
            <person name="Glockner G."/>
            <person name="Rajandream M.A."/>
            <person name="Sucgang R."/>
            <person name="Berriman M."/>
            <person name="Song J."/>
            <person name="Olsen R."/>
            <person name="Szafranski K."/>
            <person name="Xu Q."/>
            <person name="Tunggal B."/>
            <person name="Kummerfeld S."/>
            <person name="Madera M."/>
            <person name="Konfortov B.A."/>
            <person name="Rivero F."/>
            <person name="Bankier A.T."/>
            <person name="Lehmann R."/>
            <person name="Hamlin N."/>
            <person name="Davies R."/>
            <person name="Gaudet P."/>
            <person name="Fey P."/>
            <person name="Pilcher K."/>
            <person name="Chen G."/>
            <person name="Saunders D."/>
            <person name="Sodergren E."/>
            <person name="Davis P."/>
            <person name="Kerhornou A."/>
            <person name="Nie X."/>
            <person name="Hall N."/>
            <person name="Anjard C."/>
            <person name="Hemphill L."/>
            <person name="Bason N."/>
            <person name="Farbrother P."/>
            <person name="Desany B."/>
            <person name="Just E."/>
            <person name="Morio T."/>
            <person name="Rost R."/>
            <person name="Churcher C."/>
            <person name="Cooper J."/>
            <person name="Haydock S."/>
            <person name="van Driessche N."/>
            <person name="Cronin A."/>
            <person name="Goodhead I."/>
            <person name="Muzny D."/>
            <person name="Mourier T."/>
            <person name="Pain A."/>
            <person name="Lu M."/>
            <person name="Harper D."/>
            <person name="Lindsay R."/>
            <person name="Hauser H."/>
            <person name="James K."/>
            <person name="Quiles M."/>
            <person name="Madan Babu M."/>
            <person name="Saito T."/>
            <person name="Buchrieser C."/>
            <person name="Wardroper A."/>
            <person name="Felder M."/>
            <person name="Thangavelu M."/>
            <person name="Johnson D."/>
            <person name="Knights A."/>
            <person name="Loulseged H."/>
            <person name="Mungall K."/>
            <person name="Oliver K."/>
            <person name="Price C."/>
            <person name="Quail M.A."/>
            <person name="Urushihara H."/>
            <person name="Hernandez J."/>
            <person name="Rabbinowitsch E."/>
            <person name="Steffen D."/>
            <person name="Sanders M."/>
            <person name="Ma J."/>
            <person name="Kohara Y."/>
            <person name="Sharp S."/>
            <person name="Simmonds M."/>
            <person name="Spiegler S."/>
            <person name="Tivey A."/>
            <person name="Sugano S."/>
            <person name="White B."/>
            <person name="Walker D."/>
            <person name="Woodward J."/>
            <person name="Winckler T."/>
            <person name="Tanaka Y."/>
            <person name="Shaulsky G."/>
            <person name="Schleicher M."/>
            <person name="Weinstock G."/>
            <person name="Rosenthal A."/>
            <person name="Cox E.C."/>
            <person name="Chisholm R.L."/>
            <person name="Gibbs R."/>
            <person name="Loomis W.F."/>
            <person name="Platzer M."/>
            <person name="Kay R.R."/>
            <person name="Williams J."/>
            <person name="Dear P.H."/>
            <person name="Noegel A.A."/>
            <person name="Barrell B."/>
            <person name="Kuspa A."/>
        </authorList>
    </citation>
    <scope>NUCLEOTIDE SEQUENCE [LARGE SCALE GENOMIC DNA]</scope>
    <source>
        <strain evidence="2 3">AX4</strain>
    </source>
</reference>
<dbReference type="PROSITE" id="PS50927">
    <property type="entry name" value="BULB_LECTIN"/>
    <property type="match status" value="1"/>
</dbReference>
<dbReference type="dictyBase" id="DDB_G0279711">
    <property type="gene designation" value="cmr"/>
</dbReference>
<dbReference type="GeneID" id="8622190"/>
<evidence type="ECO:0000313" key="3">
    <source>
        <dbReference type="Proteomes" id="UP000002195"/>
    </source>
</evidence>
<dbReference type="Proteomes" id="UP000002195">
    <property type="component" value="Unassembled WGS sequence"/>
</dbReference>
<dbReference type="GO" id="GO:0051015">
    <property type="term" value="F:actin filament binding"/>
    <property type="evidence" value="ECO:0000250"/>
    <property type="project" value="dictyBase"/>
</dbReference>
<protein>
    <recommendedName>
        <fullName evidence="1">Bulb-type lectin domain-containing protein</fullName>
    </recommendedName>
</protein>
<dbReference type="SMR" id="Q54WE1"/>
<dbReference type="AlphaFoldDB" id="Q54WE1"/>
<proteinExistence type="predicted"/>
<evidence type="ECO:0000259" key="1">
    <source>
        <dbReference type="PROSITE" id="PS50927"/>
    </source>
</evidence>